<feature type="domain" description="FAD dependent oxidoreductase" evidence="5">
    <location>
        <begin position="6"/>
        <end position="360"/>
    </location>
</feature>
<dbReference type="InterPro" id="IPR006076">
    <property type="entry name" value="FAD-dep_OxRdtase"/>
</dbReference>
<dbReference type="SUPFAM" id="SSF54373">
    <property type="entry name" value="FAD-linked reductases, C-terminal domain"/>
    <property type="match status" value="1"/>
</dbReference>
<evidence type="ECO:0000313" key="6">
    <source>
        <dbReference type="EMBL" id="SHG85028.1"/>
    </source>
</evidence>
<dbReference type="RefSeq" id="WP_073489536.1">
    <property type="nucleotide sequence ID" value="NZ_FQVN01000015.1"/>
</dbReference>
<sequence length="383" mass="41716">MGAPYDVVVIGLGGMGGAAAHRLAGRGLRVLGLERFGPAHDRGSSHGGSRIIRQAYFEDPAYVPLVRRAFELWEELERESGRRLLTVTGGLMVGSPDSALVAGSRRSAQHWDLPHEILDAREIRARFPVLTPNDDEVALFEPRAGFVRPEAAVTAHLERAAAAGADLRFGERVLDWHAHPRGEGVRVVTGEGTHFADRAVICPGAWAPALLADLDIPFTVERQVQFWFAPRGGIGPYTRLPILIWEDATGERIYAIPAHDDPGDGVKAAFYRRVDVCAADTVDRVVRPAEVDALARHLAPRVPTLPGTFLRATTCLYTNTPDRHFAIGRHPSHPQVVVACGFSGHGFKFVPVVGEILADLVETGETRHPIALFDPRRPFPSPA</sequence>
<dbReference type="InterPro" id="IPR045170">
    <property type="entry name" value="MTOX"/>
</dbReference>
<evidence type="ECO:0000256" key="2">
    <source>
        <dbReference type="ARBA" id="ARBA00022630"/>
    </source>
</evidence>
<name>A0A1M5N654_STRHI</name>
<accession>A0A1M5N654</accession>
<dbReference type="GO" id="GO:0050660">
    <property type="term" value="F:flavin adenine dinucleotide binding"/>
    <property type="evidence" value="ECO:0007669"/>
    <property type="project" value="InterPro"/>
</dbReference>
<dbReference type="InterPro" id="IPR002204">
    <property type="entry name" value="3-OH-isobutyrate_DH-rel_CS"/>
</dbReference>
<keyword evidence="7" id="KW-1185">Reference proteome</keyword>
<dbReference type="AlphaFoldDB" id="A0A1M5N654"/>
<evidence type="ECO:0000256" key="4">
    <source>
        <dbReference type="ARBA" id="ARBA00023002"/>
    </source>
</evidence>
<organism evidence="6 7">
    <name type="scientific">Streptoalloteichus hindustanus</name>
    <dbReference type="NCBI Taxonomy" id="2017"/>
    <lineage>
        <taxon>Bacteria</taxon>
        <taxon>Bacillati</taxon>
        <taxon>Actinomycetota</taxon>
        <taxon>Actinomycetes</taxon>
        <taxon>Pseudonocardiales</taxon>
        <taxon>Pseudonocardiaceae</taxon>
        <taxon>Streptoalloteichus</taxon>
    </lineage>
</organism>
<comment type="cofactor">
    <cofactor evidence="1">
        <name>FAD</name>
        <dbReference type="ChEBI" id="CHEBI:57692"/>
    </cofactor>
</comment>
<protein>
    <submittedName>
        <fullName evidence="6">Sarcosine oxidase</fullName>
    </submittedName>
</protein>
<dbReference type="Gene3D" id="3.30.9.10">
    <property type="entry name" value="D-Amino Acid Oxidase, subunit A, domain 2"/>
    <property type="match status" value="1"/>
</dbReference>
<keyword evidence="3" id="KW-0274">FAD</keyword>
<evidence type="ECO:0000313" key="7">
    <source>
        <dbReference type="Proteomes" id="UP000184501"/>
    </source>
</evidence>
<dbReference type="InterPro" id="IPR036188">
    <property type="entry name" value="FAD/NAD-bd_sf"/>
</dbReference>
<dbReference type="OrthoDB" id="9806452at2"/>
<dbReference type="PANTHER" id="PTHR10961">
    <property type="entry name" value="PEROXISOMAL SARCOSINE OXIDASE"/>
    <property type="match status" value="1"/>
</dbReference>
<dbReference type="PROSITE" id="PS00895">
    <property type="entry name" value="3_HYDROXYISOBUT_DH"/>
    <property type="match status" value="1"/>
</dbReference>
<proteinExistence type="predicted"/>
<dbReference type="Proteomes" id="UP000184501">
    <property type="component" value="Unassembled WGS sequence"/>
</dbReference>
<dbReference type="EMBL" id="FQVN01000015">
    <property type="protein sequence ID" value="SHG85028.1"/>
    <property type="molecule type" value="Genomic_DNA"/>
</dbReference>
<reference evidence="6 7" key="1">
    <citation type="submission" date="2016-11" db="EMBL/GenBank/DDBJ databases">
        <authorList>
            <person name="Jaros S."/>
            <person name="Januszkiewicz K."/>
            <person name="Wedrychowicz H."/>
        </authorList>
    </citation>
    <scope>NUCLEOTIDE SEQUENCE [LARGE SCALE GENOMIC DNA]</scope>
    <source>
        <strain evidence="6 7">DSM 44523</strain>
    </source>
</reference>
<dbReference type="NCBIfam" id="NF008425">
    <property type="entry name" value="PRK11259.1"/>
    <property type="match status" value="1"/>
</dbReference>
<dbReference type="Pfam" id="PF01266">
    <property type="entry name" value="DAO"/>
    <property type="match status" value="1"/>
</dbReference>
<keyword evidence="4" id="KW-0560">Oxidoreductase</keyword>
<dbReference type="GO" id="GO:0008115">
    <property type="term" value="F:sarcosine oxidase activity"/>
    <property type="evidence" value="ECO:0007669"/>
    <property type="project" value="TreeGrafter"/>
</dbReference>
<dbReference type="Gene3D" id="3.50.50.60">
    <property type="entry name" value="FAD/NAD(P)-binding domain"/>
    <property type="match status" value="1"/>
</dbReference>
<keyword evidence="2" id="KW-0285">Flavoprotein</keyword>
<dbReference type="PANTHER" id="PTHR10961:SF7">
    <property type="entry name" value="FAD DEPENDENT OXIDOREDUCTASE DOMAIN-CONTAINING PROTEIN"/>
    <property type="match status" value="1"/>
</dbReference>
<dbReference type="SUPFAM" id="SSF51905">
    <property type="entry name" value="FAD/NAD(P)-binding domain"/>
    <property type="match status" value="1"/>
</dbReference>
<evidence type="ECO:0000256" key="3">
    <source>
        <dbReference type="ARBA" id="ARBA00022827"/>
    </source>
</evidence>
<evidence type="ECO:0000259" key="5">
    <source>
        <dbReference type="Pfam" id="PF01266"/>
    </source>
</evidence>
<dbReference type="STRING" id="2017.SAMN05444320_1156"/>
<evidence type="ECO:0000256" key="1">
    <source>
        <dbReference type="ARBA" id="ARBA00001974"/>
    </source>
</evidence>
<gene>
    <name evidence="6" type="ORF">SAMN05444320_1156</name>
</gene>